<keyword evidence="4 6" id="KW-0456">Lyase</keyword>
<evidence type="ECO:0000256" key="6">
    <source>
        <dbReference type="HAMAP-Rule" id="MF_00229"/>
    </source>
</evidence>
<evidence type="ECO:0000256" key="4">
    <source>
        <dbReference type="ARBA" id="ARBA00023239"/>
    </source>
</evidence>
<dbReference type="InterPro" id="IPR024083">
    <property type="entry name" value="Fumarase/histidase_N"/>
</dbReference>
<feature type="compositionally biased region" description="Basic residues" evidence="10">
    <location>
        <begin position="1"/>
        <end position="11"/>
    </location>
</feature>
<evidence type="ECO:0000313" key="11">
    <source>
        <dbReference type="EMBL" id="GHO44266.1"/>
    </source>
</evidence>
<dbReference type="SUPFAM" id="SSF48557">
    <property type="entry name" value="L-aspartase-like"/>
    <property type="match status" value="1"/>
</dbReference>
<dbReference type="GO" id="GO:0005737">
    <property type="term" value="C:cytoplasm"/>
    <property type="evidence" value="ECO:0007669"/>
    <property type="project" value="UniProtKB-SubCell"/>
</dbReference>
<dbReference type="FunFam" id="1.10.275.10:FF:000005">
    <property type="entry name" value="Histidine ammonia-lyase"/>
    <property type="match status" value="1"/>
</dbReference>
<evidence type="ECO:0000256" key="5">
    <source>
        <dbReference type="ARBA" id="ARBA00049269"/>
    </source>
</evidence>
<feature type="cross-link" description="5-imidazolinone (Ala-Gly)" evidence="6">
    <location>
        <begin position="173"/>
        <end position="175"/>
    </location>
</feature>
<evidence type="ECO:0000256" key="9">
    <source>
        <dbReference type="RuleBase" id="RU004480"/>
    </source>
</evidence>
<feature type="region of interest" description="Disordered" evidence="10">
    <location>
        <begin position="1"/>
        <end position="26"/>
    </location>
</feature>
<keyword evidence="12" id="KW-1185">Reference proteome</keyword>
<comment type="pathway">
    <text evidence="1 6 8">Amino-acid degradation; L-histidine degradation into L-glutamate; N-formimidoyl-L-glutamate from L-histidine: step 1/3.</text>
</comment>
<dbReference type="EMBL" id="BNJF01000001">
    <property type="protein sequence ID" value="GHO44266.1"/>
    <property type="molecule type" value="Genomic_DNA"/>
</dbReference>
<dbReference type="InterPro" id="IPR008948">
    <property type="entry name" value="L-Aspartase-like"/>
</dbReference>
<sequence>MARHKTRQKHGMTKEQHLPSLKTPPTAEAQGNEILIDGEALTSNDVLAVARHNAPVALAPSAVELILAARAIVNIATEEGRKVYGVTTGFGHLSSVRIPQDQLVQLQHNLIRSHAAGVGEPLSIDITRAMMLLLAGSLARGNSGVRVEVVQQLLALLNQGITPIIPSRGSVGASGDLAPLAHLALVLIGEGEADYQGERLSGGEALLRAGLEPLHLQAKEGLALINGTHLMEAIAILALADARILVESAEVACAMSIEALMGSHVPLDPRIHRRRGQAGQQVTATRLRQLLHDSEIRQSHEHCPRVQDPYTLRCAPQVIGAVRDALDYCQQIFERELNAVTDNPLIFPEDGAILSGGNFHGQPLALALDTLAIAMTQLASFAERRVYNLMGPHEWDTNGAPLFLTPNPGLNSGFMIAQYAAAALVNEIKILAHPASIDSIPTSAGMEDFVSMGVTSAHKLLRLLELARQVIAIELLCAAQMLEFRLPLKPGAGVQIAYQNVRAYVAKLEEDRVLAPDIAALASALQEGIFAISMND</sequence>
<comment type="similarity">
    <text evidence="6 7">Belongs to the PAL/histidase family.</text>
</comment>
<evidence type="ECO:0000256" key="8">
    <source>
        <dbReference type="RuleBase" id="RU004479"/>
    </source>
</evidence>
<evidence type="ECO:0000256" key="10">
    <source>
        <dbReference type="SAM" id="MobiDB-lite"/>
    </source>
</evidence>
<dbReference type="InterPro" id="IPR005921">
    <property type="entry name" value="HutH"/>
</dbReference>
<dbReference type="RefSeq" id="WP_220193675.1">
    <property type="nucleotide sequence ID" value="NZ_BNJF01000001.1"/>
</dbReference>
<comment type="catalytic activity">
    <reaction evidence="5 6 8">
        <text>L-histidine = trans-urocanate + NH4(+)</text>
        <dbReference type="Rhea" id="RHEA:21232"/>
        <dbReference type="ChEBI" id="CHEBI:17771"/>
        <dbReference type="ChEBI" id="CHEBI:28938"/>
        <dbReference type="ChEBI" id="CHEBI:57595"/>
        <dbReference type="EC" id="4.3.1.3"/>
    </reaction>
</comment>
<dbReference type="Gene3D" id="1.20.200.10">
    <property type="entry name" value="Fumarase/aspartase (Central domain)"/>
    <property type="match status" value="1"/>
</dbReference>
<protein>
    <recommendedName>
        <fullName evidence="2 6">Histidine ammonia-lyase</fullName>
        <shortName evidence="6">Histidase</shortName>
        <ecNumber evidence="2 6">4.3.1.3</ecNumber>
    </recommendedName>
</protein>
<keyword evidence="6" id="KW-0963">Cytoplasm</keyword>
<dbReference type="GO" id="GO:0004397">
    <property type="term" value="F:histidine ammonia-lyase activity"/>
    <property type="evidence" value="ECO:0007669"/>
    <property type="project" value="UniProtKB-UniRule"/>
</dbReference>
<proteinExistence type="inferred from homology"/>
<comment type="PTM">
    <text evidence="6">Contains an active site 4-methylidene-imidazol-5-one (MIO), which is formed autocatalytically by cyclization and dehydration of residues Ala-Ser-Gly.</text>
</comment>
<comment type="subcellular location">
    <subcellularLocation>
        <location evidence="6 9">Cytoplasm</location>
    </subcellularLocation>
</comment>
<dbReference type="PROSITE" id="PS00488">
    <property type="entry name" value="PAL_HISTIDASE"/>
    <property type="match status" value="1"/>
</dbReference>
<dbReference type="NCBIfam" id="TIGR01225">
    <property type="entry name" value="hutH"/>
    <property type="match status" value="1"/>
</dbReference>
<organism evidence="11 12">
    <name type="scientific">Ktedonospora formicarum</name>
    <dbReference type="NCBI Taxonomy" id="2778364"/>
    <lineage>
        <taxon>Bacteria</taxon>
        <taxon>Bacillati</taxon>
        <taxon>Chloroflexota</taxon>
        <taxon>Ktedonobacteria</taxon>
        <taxon>Ktedonobacterales</taxon>
        <taxon>Ktedonobacteraceae</taxon>
        <taxon>Ktedonospora</taxon>
    </lineage>
</organism>
<evidence type="ECO:0000256" key="3">
    <source>
        <dbReference type="ARBA" id="ARBA00022808"/>
    </source>
</evidence>
<evidence type="ECO:0000256" key="7">
    <source>
        <dbReference type="RuleBase" id="RU003954"/>
    </source>
</evidence>
<dbReference type="EC" id="4.3.1.3" evidence="2 6"/>
<dbReference type="GO" id="GO:0019556">
    <property type="term" value="P:L-histidine catabolic process to glutamate and formamide"/>
    <property type="evidence" value="ECO:0007669"/>
    <property type="project" value="UniProtKB-UniPathway"/>
</dbReference>
<dbReference type="PANTHER" id="PTHR10362">
    <property type="entry name" value="HISTIDINE AMMONIA-LYASE"/>
    <property type="match status" value="1"/>
</dbReference>
<dbReference type="Gene3D" id="1.10.275.10">
    <property type="entry name" value="Fumarase/aspartase (N-terminal domain)"/>
    <property type="match status" value="1"/>
</dbReference>
<feature type="modified residue" description="2,3-didehydroalanine (Ser)" evidence="6">
    <location>
        <position position="174"/>
    </location>
</feature>
<evidence type="ECO:0000313" key="12">
    <source>
        <dbReference type="Proteomes" id="UP000612362"/>
    </source>
</evidence>
<dbReference type="FunFam" id="1.20.200.10:FF:000003">
    <property type="entry name" value="Histidine ammonia-lyase"/>
    <property type="match status" value="1"/>
</dbReference>
<accession>A0A8J3HYF7</accession>
<evidence type="ECO:0000256" key="2">
    <source>
        <dbReference type="ARBA" id="ARBA00012994"/>
    </source>
</evidence>
<dbReference type="AlphaFoldDB" id="A0A8J3HYF7"/>
<comment type="caution">
    <text evidence="11">The sequence shown here is derived from an EMBL/GenBank/DDBJ whole genome shotgun (WGS) entry which is preliminary data.</text>
</comment>
<keyword evidence="3 6" id="KW-0369">Histidine metabolism</keyword>
<dbReference type="Pfam" id="PF00221">
    <property type="entry name" value="Lyase_aromatic"/>
    <property type="match status" value="1"/>
</dbReference>
<dbReference type="CDD" id="cd00332">
    <property type="entry name" value="PAL-HAL"/>
    <property type="match status" value="1"/>
</dbReference>
<dbReference type="GO" id="GO:0019557">
    <property type="term" value="P:L-histidine catabolic process to glutamate and formate"/>
    <property type="evidence" value="ECO:0007669"/>
    <property type="project" value="UniProtKB-UniPathway"/>
</dbReference>
<evidence type="ECO:0000256" key="1">
    <source>
        <dbReference type="ARBA" id="ARBA00005113"/>
    </source>
</evidence>
<dbReference type="HAMAP" id="MF_00229">
    <property type="entry name" value="His_ammonia_lyase"/>
    <property type="match status" value="1"/>
</dbReference>
<dbReference type="NCBIfam" id="NF006871">
    <property type="entry name" value="PRK09367.1"/>
    <property type="match status" value="1"/>
</dbReference>
<dbReference type="Proteomes" id="UP000612362">
    <property type="component" value="Unassembled WGS sequence"/>
</dbReference>
<dbReference type="InterPro" id="IPR022313">
    <property type="entry name" value="Phe/His_NH3-lyase_AS"/>
</dbReference>
<name>A0A8J3HYF7_9CHLR</name>
<dbReference type="InterPro" id="IPR001106">
    <property type="entry name" value="Aromatic_Lyase"/>
</dbReference>
<reference evidence="11" key="1">
    <citation type="submission" date="2020-10" db="EMBL/GenBank/DDBJ databases">
        <title>Taxonomic study of unclassified bacteria belonging to the class Ktedonobacteria.</title>
        <authorList>
            <person name="Yabe S."/>
            <person name="Wang C.M."/>
            <person name="Zheng Y."/>
            <person name="Sakai Y."/>
            <person name="Cavaletti L."/>
            <person name="Monciardini P."/>
            <person name="Donadio S."/>
        </authorList>
    </citation>
    <scope>NUCLEOTIDE SEQUENCE</scope>
    <source>
        <strain evidence="11">SOSP1-1</strain>
    </source>
</reference>
<gene>
    <name evidence="6 11" type="primary">hutH</name>
    <name evidence="11" type="ORF">KSX_24290</name>
</gene>
<dbReference type="UniPathway" id="UPA00379">
    <property type="reaction ID" value="UER00549"/>
</dbReference>